<evidence type="ECO:0000313" key="7">
    <source>
        <dbReference type="Proteomes" id="UP000051589"/>
    </source>
</evidence>
<feature type="coiled-coil region" evidence="4">
    <location>
        <begin position="253"/>
        <end position="310"/>
    </location>
</feature>
<protein>
    <recommendedName>
        <fullName evidence="3">Nuclease SbcCD subunit C</fullName>
    </recommendedName>
</protein>
<evidence type="ECO:0000259" key="5">
    <source>
        <dbReference type="Pfam" id="PF13476"/>
    </source>
</evidence>
<keyword evidence="4" id="KW-0175">Coiled coil</keyword>
<dbReference type="Pfam" id="PF13476">
    <property type="entry name" value="AAA_23"/>
    <property type="match status" value="1"/>
</dbReference>
<comment type="subunit">
    <text evidence="2">Heterodimer of SbcC and SbcD.</text>
</comment>
<dbReference type="Gene3D" id="3.40.50.300">
    <property type="entry name" value="P-loop containing nucleotide triphosphate hydrolases"/>
    <property type="match status" value="2"/>
</dbReference>
<dbReference type="Pfam" id="PF13558">
    <property type="entry name" value="SbcC_Walker_B"/>
    <property type="match status" value="1"/>
</dbReference>
<reference evidence="6 7" key="1">
    <citation type="journal article" date="2015" name="Genome Announc.">
        <title>Expanding the biotechnology potential of lactobacilli through comparative genomics of 213 strains and associated genera.</title>
        <authorList>
            <person name="Sun Z."/>
            <person name="Harris H.M."/>
            <person name="McCann A."/>
            <person name="Guo C."/>
            <person name="Argimon S."/>
            <person name="Zhang W."/>
            <person name="Yang X."/>
            <person name="Jeffery I.B."/>
            <person name="Cooney J.C."/>
            <person name="Kagawa T.F."/>
            <person name="Liu W."/>
            <person name="Song Y."/>
            <person name="Salvetti E."/>
            <person name="Wrobel A."/>
            <person name="Rasinkangas P."/>
            <person name="Parkhill J."/>
            <person name="Rea M.C."/>
            <person name="O'Sullivan O."/>
            <person name="Ritari J."/>
            <person name="Douillard F.P."/>
            <person name="Paul Ross R."/>
            <person name="Yang R."/>
            <person name="Briner A.E."/>
            <person name="Felis G.E."/>
            <person name="de Vos W.M."/>
            <person name="Barrangou R."/>
            <person name="Klaenhammer T.R."/>
            <person name="Caufield P.W."/>
            <person name="Cui Y."/>
            <person name="Zhang H."/>
            <person name="O'Toole P.W."/>
        </authorList>
    </citation>
    <scope>NUCLEOTIDE SEQUENCE [LARGE SCALE GENOMIC DNA]</scope>
    <source>
        <strain evidence="6 7">DSM 21775</strain>
    </source>
</reference>
<dbReference type="AlphaFoldDB" id="A0A0R2DGS1"/>
<dbReference type="InterPro" id="IPR027417">
    <property type="entry name" value="P-loop_NTPase"/>
</dbReference>
<dbReference type="Proteomes" id="UP000051589">
    <property type="component" value="Unassembled WGS sequence"/>
</dbReference>
<organism evidence="6 7">
    <name type="scientific">Levilactobacillus senmaizukei DSM 21775 = NBRC 103853</name>
    <dbReference type="NCBI Taxonomy" id="1423803"/>
    <lineage>
        <taxon>Bacteria</taxon>
        <taxon>Bacillati</taxon>
        <taxon>Bacillota</taxon>
        <taxon>Bacilli</taxon>
        <taxon>Lactobacillales</taxon>
        <taxon>Lactobacillaceae</taxon>
        <taxon>Levilactobacillus</taxon>
    </lineage>
</organism>
<comment type="caution">
    <text evidence="6">The sequence shown here is derived from an EMBL/GenBank/DDBJ whole genome shotgun (WGS) entry which is preliminary data.</text>
</comment>
<evidence type="ECO:0000256" key="1">
    <source>
        <dbReference type="ARBA" id="ARBA00006930"/>
    </source>
</evidence>
<dbReference type="OrthoDB" id="9795626at2"/>
<name>A0A0R2DGS1_9LACO</name>
<feature type="coiled-coil region" evidence="4">
    <location>
        <begin position="645"/>
        <end position="679"/>
    </location>
</feature>
<dbReference type="STRING" id="1423803.FD13_GL000078"/>
<dbReference type="RefSeq" id="WP_061775653.1">
    <property type="nucleotide sequence ID" value="NZ_AYZH01000001.1"/>
</dbReference>
<evidence type="ECO:0000313" key="6">
    <source>
        <dbReference type="EMBL" id="KRN03295.1"/>
    </source>
</evidence>
<dbReference type="SUPFAM" id="SSF52540">
    <property type="entry name" value="P-loop containing nucleoside triphosphate hydrolases"/>
    <property type="match status" value="1"/>
</dbReference>
<evidence type="ECO:0000256" key="4">
    <source>
        <dbReference type="SAM" id="Coils"/>
    </source>
</evidence>
<dbReference type="PANTHER" id="PTHR32114">
    <property type="entry name" value="ABC TRANSPORTER ABCH.3"/>
    <property type="match status" value="1"/>
</dbReference>
<dbReference type="InterPro" id="IPR038729">
    <property type="entry name" value="Rad50/SbcC_AAA"/>
</dbReference>
<keyword evidence="7" id="KW-1185">Reference proteome</keyword>
<dbReference type="PATRIC" id="fig|1423803.3.peg.76"/>
<evidence type="ECO:0000256" key="2">
    <source>
        <dbReference type="ARBA" id="ARBA00011322"/>
    </source>
</evidence>
<dbReference type="GO" id="GO:0006302">
    <property type="term" value="P:double-strand break repair"/>
    <property type="evidence" value="ECO:0007669"/>
    <property type="project" value="InterPro"/>
</dbReference>
<dbReference type="Gene3D" id="1.10.287.1490">
    <property type="match status" value="1"/>
</dbReference>
<comment type="similarity">
    <text evidence="1">Belongs to the SMC family. SbcC subfamily.</text>
</comment>
<feature type="domain" description="Rad50/SbcC-type AAA" evidence="5">
    <location>
        <begin position="6"/>
        <end position="219"/>
    </location>
</feature>
<dbReference type="PANTHER" id="PTHR32114:SF2">
    <property type="entry name" value="ABC TRANSPORTER ABCH.3"/>
    <property type="match status" value="1"/>
</dbReference>
<sequence>MSPLTLHLEFFGPYRDTTIDFTKFAATPLFLISGKTGSGKTTIFDGMSYALFDQTSGTDREPKAMRSDFATTTDITRVTFNFTHRHRRYEIIREPNQTLAKKRGSGTTDVASKVTLTVFEDDREVAQLTKNGQVKDYLQTLLQMDGKQFAQIVLLPQGQFRRFLVAPSDEKATVLEQLFNTEIFAKWTAELREQAKQDVLNNRAAAESLSRLQEQLQWTEANEVTAKAALEQQQTTTLLDLMATQQAASRRDIQALTDRVTSAQGRVEQLTRQDTQEAQLVKDQAALKQAKLMQQTLTNRESEMQQVQAEISELEWGQKIQPQWLEEQEATRARTQRQQALEKTQLVLDQAEAGKTNAIAEQQALAAVKQRVQDGQSEWDRMQQLQPLYHELAQRTTELTAQRQDLQANHSKVERLKLTIKDGERQQDQFQAVLDRQVAVTKRSQVLSERGAQLKEYRRQLSVLTAGDQALQQLRLQADSLGKQLAEAQAAAGKLDQQAETVNQAFIRDQIQQLTRQLTPGTPCPVCGSTDHPHPATITAEPEVTQQAVDDAKALAATGAQKVTALTLDSQQNQTQLQEQVATQQAGLSELAQVLKIKEQPDVSVVAGALKAQEKAHQTALTANHDQQVELTQTQEKSKELVAALAGHRQDFDTAQQALQEAQRRVDRLETTIQGQRDQLPTDAPTLTAFTERGQALQAQLKADRDQLDRAAAAVVTAEQVLAGAQASVRNATTEVTQSTQRWQKAQTALATSLSQHFDQVTESSRQHVAALLTKLPALAAKRQVIQDFHSQRERLTTQLEDLQRRTAGRPMPDREQTEGKLKAAQGAVTVLQDDRHAQQTRWQQNDRLVQQITEQVARQAAALQRTQALTELSGVVTGDGTSSHLGLERYVLQTYLRQILTVGNTRLRQLTNGRYQFVIDDSQASSKKRSGLEINVYDDHVGEQRSVHTLSGGESFMASLALALALGEVIQSTTGSVEVDALFIDEGFGSLDEEALMTALESLETIEGQHRMIGIISHVSELRDQVGNQLQVLSNGNGESTVAYQADN</sequence>
<gene>
    <name evidence="6" type="ORF">FD13_GL000078</name>
</gene>
<proteinExistence type="inferred from homology"/>
<dbReference type="GO" id="GO:0016887">
    <property type="term" value="F:ATP hydrolysis activity"/>
    <property type="evidence" value="ECO:0007669"/>
    <property type="project" value="InterPro"/>
</dbReference>
<dbReference type="EMBL" id="AYZH01000001">
    <property type="protein sequence ID" value="KRN03295.1"/>
    <property type="molecule type" value="Genomic_DNA"/>
</dbReference>
<evidence type="ECO:0000256" key="3">
    <source>
        <dbReference type="ARBA" id="ARBA00013368"/>
    </source>
</evidence>
<feature type="coiled-coil region" evidence="4">
    <location>
        <begin position="471"/>
        <end position="505"/>
    </location>
</feature>
<accession>A0A0R2DGS1</accession>